<keyword evidence="1" id="KW-0812">Transmembrane</keyword>
<feature type="transmembrane region" description="Helical" evidence="1">
    <location>
        <begin position="6"/>
        <end position="22"/>
    </location>
</feature>
<name>A0ABP4FNE4_9PSEU</name>
<sequence>MLPIIPLAIGVGAVVAGAALPARRRGERRREFAAAAASVRAAYNRLGFCLDTLTPGEDAAAADSLARARERWHTTGALLSEATTAEECRVAAEVAAAGMDHVDRACRVLGTPLPHTGSGGGTGA</sequence>
<protein>
    <submittedName>
        <fullName evidence="2">Uncharacterized protein</fullName>
    </submittedName>
</protein>
<proteinExistence type="predicted"/>
<keyword evidence="1" id="KW-0472">Membrane</keyword>
<dbReference type="EMBL" id="BAAALM010000002">
    <property type="protein sequence ID" value="GAA1192599.1"/>
    <property type="molecule type" value="Genomic_DNA"/>
</dbReference>
<accession>A0ABP4FNE4</accession>
<evidence type="ECO:0000313" key="3">
    <source>
        <dbReference type="Proteomes" id="UP001500467"/>
    </source>
</evidence>
<gene>
    <name evidence="2" type="ORF">GCM10009675_03870</name>
</gene>
<evidence type="ECO:0000313" key="2">
    <source>
        <dbReference type="EMBL" id="GAA1192599.1"/>
    </source>
</evidence>
<keyword evidence="1" id="KW-1133">Transmembrane helix</keyword>
<reference evidence="3" key="1">
    <citation type="journal article" date="2019" name="Int. J. Syst. Evol. Microbiol.">
        <title>The Global Catalogue of Microorganisms (GCM) 10K type strain sequencing project: providing services to taxonomists for standard genome sequencing and annotation.</title>
        <authorList>
            <consortium name="The Broad Institute Genomics Platform"/>
            <consortium name="The Broad Institute Genome Sequencing Center for Infectious Disease"/>
            <person name="Wu L."/>
            <person name="Ma J."/>
        </authorList>
    </citation>
    <scope>NUCLEOTIDE SEQUENCE [LARGE SCALE GENOMIC DNA]</scope>
    <source>
        <strain evidence="3">JCM 13022</strain>
    </source>
</reference>
<dbReference type="RefSeq" id="WP_253854398.1">
    <property type="nucleotide sequence ID" value="NZ_BAAALM010000002.1"/>
</dbReference>
<comment type="caution">
    <text evidence="2">The sequence shown here is derived from an EMBL/GenBank/DDBJ whole genome shotgun (WGS) entry which is preliminary data.</text>
</comment>
<dbReference type="Proteomes" id="UP001500467">
    <property type="component" value="Unassembled WGS sequence"/>
</dbReference>
<organism evidence="2 3">
    <name type="scientific">Prauserella alba</name>
    <dbReference type="NCBI Taxonomy" id="176898"/>
    <lineage>
        <taxon>Bacteria</taxon>
        <taxon>Bacillati</taxon>
        <taxon>Actinomycetota</taxon>
        <taxon>Actinomycetes</taxon>
        <taxon>Pseudonocardiales</taxon>
        <taxon>Pseudonocardiaceae</taxon>
        <taxon>Prauserella</taxon>
    </lineage>
</organism>
<evidence type="ECO:0000256" key="1">
    <source>
        <dbReference type="SAM" id="Phobius"/>
    </source>
</evidence>
<keyword evidence="3" id="KW-1185">Reference proteome</keyword>